<dbReference type="Pfam" id="PF02348">
    <property type="entry name" value="CTP_transf_3"/>
    <property type="match status" value="1"/>
</dbReference>
<dbReference type="InterPro" id="IPR003329">
    <property type="entry name" value="Cytidylyl_trans"/>
</dbReference>
<sequence>GDEPLIDFKQLDTLCAAFDDPEVQIATLGIEQVTEDDLKNPNRIKLVCDQSGNALYFSRSPIPNTYHAKEEAKNVFPFMRHIGVYAYRKSTLKELVNLEPSLLEKVESLEQLRWLFYGYSIRVMTTTIETPNIDVPEDVEQVLKSL</sequence>
<keyword evidence="2" id="KW-0548">Nucleotidyltransferase</keyword>
<proteinExistence type="predicted"/>
<keyword evidence="1" id="KW-0808">Transferase</keyword>
<evidence type="ECO:0000256" key="2">
    <source>
        <dbReference type="ARBA" id="ARBA00022695"/>
    </source>
</evidence>
<dbReference type="OrthoDB" id="10262032at2759"/>
<evidence type="ECO:0000256" key="1">
    <source>
        <dbReference type="ARBA" id="ARBA00022679"/>
    </source>
</evidence>
<dbReference type="PANTHER" id="PTHR42866">
    <property type="entry name" value="3-DEOXY-MANNO-OCTULOSONATE CYTIDYLYLTRANSFERASE"/>
    <property type="match status" value="1"/>
</dbReference>
<dbReference type="RefSeq" id="XP_020906264.1">
    <property type="nucleotide sequence ID" value="XM_021050605.1"/>
</dbReference>
<dbReference type="KEGG" id="epa:110244399"/>
<reference evidence="3" key="1">
    <citation type="submission" date="2022-11" db="UniProtKB">
        <authorList>
            <consortium name="EnsemblMetazoa"/>
        </authorList>
    </citation>
    <scope>IDENTIFICATION</scope>
</reference>
<dbReference type="GeneID" id="110244399"/>
<dbReference type="EnsemblMetazoa" id="XM_021050605.1">
    <property type="protein sequence ID" value="XP_020906264.1"/>
    <property type="gene ID" value="LOC110244399"/>
</dbReference>
<accession>A0A913XM12</accession>
<dbReference type="InterPro" id="IPR029044">
    <property type="entry name" value="Nucleotide-diphossugar_trans"/>
</dbReference>
<dbReference type="GO" id="GO:0005829">
    <property type="term" value="C:cytosol"/>
    <property type="evidence" value="ECO:0007669"/>
    <property type="project" value="TreeGrafter"/>
</dbReference>
<dbReference type="AlphaFoldDB" id="A0A913XM12"/>
<dbReference type="GO" id="GO:0008690">
    <property type="term" value="F:3-deoxy-manno-octulosonate cytidylyltransferase activity"/>
    <property type="evidence" value="ECO:0007669"/>
    <property type="project" value="TreeGrafter"/>
</dbReference>
<keyword evidence="4" id="KW-1185">Reference proteome</keyword>
<evidence type="ECO:0000313" key="4">
    <source>
        <dbReference type="Proteomes" id="UP000887567"/>
    </source>
</evidence>
<protein>
    <recommendedName>
        <fullName evidence="5">3-deoxy-manno-octulosonate cytidylyltransferase</fullName>
    </recommendedName>
</protein>
<evidence type="ECO:0008006" key="5">
    <source>
        <dbReference type="Google" id="ProtNLM"/>
    </source>
</evidence>
<dbReference type="PANTHER" id="PTHR42866:SF2">
    <property type="entry name" value="3-DEOXY-MANNO-OCTULOSONATE CYTIDYLYLTRANSFERASE, MITOCHONDRIAL"/>
    <property type="match status" value="1"/>
</dbReference>
<evidence type="ECO:0000313" key="3">
    <source>
        <dbReference type="EnsemblMetazoa" id="XP_020906264.1"/>
    </source>
</evidence>
<name>A0A913XM12_EXADI</name>
<dbReference type="Proteomes" id="UP000887567">
    <property type="component" value="Unplaced"/>
</dbReference>
<organism evidence="3 4">
    <name type="scientific">Exaiptasia diaphana</name>
    <name type="common">Tropical sea anemone</name>
    <name type="synonym">Aiptasia pulchella</name>
    <dbReference type="NCBI Taxonomy" id="2652724"/>
    <lineage>
        <taxon>Eukaryota</taxon>
        <taxon>Metazoa</taxon>
        <taxon>Cnidaria</taxon>
        <taxon>Anthozoa</taxon>
        <taxon>Hexacorallia</taxon>
        <taxon>Actiniaria</taxon>
        <taxon>Aiptasiidae</taxon>
        <taxon>Exaiptasia</taxon>
    </lineage>
</organism>
<dbReference type="SUPFAM" id="SSF53448">
    <property type="entry name" value="Nucleotide-diphospho-sugar transferases"/>
    <property type="match status" value="1"/>
</dbReference>
<dbReference type="Gene3D" id="3.90.550.10">
    <property type="entry name" value="Spore Coat Polysaccharide Biosynthesis Protein SpsA, Chain A"/>
    <property type="match status" value="1"/>
</dbReference>